<evidence type="ECO:0000256" key="1">
    <source>
        <dbReference type="SAM" id="Phobius"/>
    </source>
</evidence>
<accession>A0A6G7K722</accession>
<dbReference type="AlphaFoldDB" id="A0A6G7K722"/>
<reference evidence="2 3" key="1">
    <citation type="journal article" date="2017" name="Int. J. Syst. Evol. Microbiol.">
        <title>Jeotgalibaca porci sp. nov. and Jeotgalibaca arthritidis sp. nov., isolated from pigs, and emended description of the genus Jeotgalibaca.</title>
        <authorList>
            <person name="Zamora L."/>
            <person name="Perez-Sancho M."/>
            <person name="Dominguez L."/>
            <person name="Fernandez-Garayzabal J.F."/>
            <person name="Vela A.I."/>
        </authorList>
    </citation>
    <scope>NUCLEOTIDE SEQUENCE [LARGE SCALE GENOMIC DNA]</scope>
    <source>
        <strain evidence="2 3">CECT 9157</strain>
    </source>
</reference>
<proteinExistence type="predicted"/>
<organism evidence="2 3">
    <name type="scientific">Jeotgalibaca arthritidis</name>
    <dbReference type="NCBI Taxonomy" id="1868794"/>
    <lineage>
        <taxon>Bacteria</taxon>
        <taxon>Bacillati</taxon>
        <taxon>Bacillota</taxon>
        <taxon>Bacilli</taxon>
        <taxon>Lactobacillales</taxon>
        <taxon>Carnobacteriaceae</taxon>
        <taxon>Jeotgalibaca</taxon>
    </lineage>
</organism>
<keyword evidence="1" id="KW-0472">Membrane</keyword>
<keyword evidence="1" id="KW-1133">Transmembrane helix</keyword>
<dbReference type="EMBL" id="CP049740">
    <property type="protein sequence ID" value="QII81052.1"/>
    <property type="molecule type" value="Genomic_DNA"/>
</dbReference>
<dbReference type="Proteomes" id="UP000501451">
    <property type="component" value="Chromosome"/>
</dbReference>
<name>A0A6G7K722_9LACT</name>
<dbReference type="RefSeq" id="WP_166160511.1">
    <property type="nucleotide sequence ID" value="NZ_CP049740.1"/>
</dbReference>
<dbReference type="Gene3D" id="2.40.50.660">
    <property type="match status" value="1"/>
</dbReference>
<protein>
    <submittedName>
        <fullName evidence="2">DUF2500 domain-containing protein</fullName>
    </submittedName>
</protein>
<gene>
    <name evidence="2" type="ORF">G7057_00240</name>
</gene>
<sequence length="122" mass="14011">MFFLVESFIPIIFIMVIGTIIFQAVRGIITWNSNNQSPIRSVEARVTSKRADIKRHNNVNHGPGGIHHNHPSTSTTYYVTFQFDSNQRLEFRISGKEYGQLAEGDSGKLSYQGSRYLDFERR</sequence>
<dbReference type="Pfam" id="PF10694">
    <property type="entry name" value="DUF2500"/>
    <property type="match status" value="1"/>
</dbReference>
<keyword evidence="1" id="KW-0812">Transmembrane</keyword>
<keyword evidence="3" id="KW-1185">Reference proteome</keyword>
<dbReference type="InterPro" id="IPR019635">
    <property type="entry name" value="DUF2500"/>
</dbReference>
<evidence type="ECO:0000313" key="2">
    <source>
        <dbReference type="EMBL" id="QII81052.1"/>
    </source>
</evidence>
<evidence type="ECO:0000313" key="3">
    <source>
        <dbReference type="Proteomes" id="UP000501451"/>
    </source>
</evidence>
<feature type="transmembrane region" description="Helical" evidence="1">
    <location>
        <begin position="7"/>
        <end position="29"/>
    </location>
</feature>
<dbReference type="KEGG" id="jar:G7057_00240"/>